<accession>A0A166QT64</accession>
<evidence type="ECO:0000313" key="2">
    <source>
        <dbReference type="Proteomes" id="UP000076489"/>
    </source>
</evidence>
<reference evidence="2" key="1">
    <citation type="submission" date="2016-03" db="EMBL/GenBank/DDBJ databases">
        <authorList>
            <person name="Ray J."/>
            <person name="Price M."/>
            <person name="Deutschbauer A."/>
        </authorList>
    </citation>
    <scope>NUCLEOTIDE SEQUENCE [LARGE SCALE GENOMIC DNA]</scope>
    <source>
        <strain evidence="2">FW300-N1B4</strain>
    </source>
</reference>
<dbReference type="RefSeq" id="WP_063340862.1">
    <property type="nucleotide sequence ID" value="NZ_LUKJ01000002.1"/>
</dbReference>
<comment type="caution">
    <text evidence="1">The sequence shown here is derived from an EMBL/GenBank/DDBJ whole genome shotgun (WGS) entry which is preliminary data.</text>
</comment>
<sequence length="121" mass="13998">MRTAAIQLEMFAPPALPQQSVLTVMRPHRWAHMPMSEVELAEITVEAYEGRWMWSVWICSRNGASQGYKPFPKWGKFADSRPEAIIKAADEMRDILHRLTADEQVRVTEWLGNILSMAQYH</sequence>
<protein>
    <submittedName>
        <fullName evidence="1">Uncharacterized protein</fullName>
    </submittedName>
</protein>
<organism evidence="1 2">
    <name type="scientific">Pseudomonas fluorescens</name>
    <dbReference type="NCBI Taxonomy" id="294"/>
    <lineage>
        <taxon>Bacteria</taxon>
        <taxon>Pseudomonadati</taxon>
        <taxon>Pseudomonadota</taxon>
        <taxon>Gammaproteobacteria</taxon>
        <taxon>Pseudomonadales</taxon>
        <taxon>Pseudomonadaceae</taxon>
        <taxon>Pseudomonas</taxon>
    </lineage>
</organism>
<reference evidence="1 2" key="2">
    <citation type="journal article" date="2018" name="Nature">
        <title>Mutant phenotypes for thousands of bacterial genes of unknown function.</title>
        <authorList>
            <person name="Price M.N."/>
            <person name="Wetmore K.M."/>
            <person name="Waters R.J."/>
            <person name="Callaghan M."/>
            <person name="Ray J."/>
            <person name="Liu H."/>
            <person name="Kuehl J.V."/>
            <person name="Melnyk R.A."/>
            <person name="Lamson J.S."/>
            <person name="Suh Y."/>
            <person name="Carlson H.K."/>
            <person name="Esquivel Z."/>
            <person name="Sadeeshkumar H."/>
            <person name="Chakraborty R."/>
            <person name="Zane G.M."/>
            <person name="Rubin B.E."/>
            <person name="Wall J.D."/>
            <person name="Visel A."/>
            <person name="Bristow J."/>
            <person name="Blow M.J."/>
            <person name="Arkin A.P."/>
            <person name="Deutschbauer A.M."/>
        </authorList>
    </citation>
    <scope>NUCLEOTIDE SEQUENCE [LARGE SCALE GENOMIC DNA]</scope>
    <source>
        <strain evidence="1 2">FW300-N1B4</strain>
    </source>
</reference>
<dbReference type="OrthoDB" id="7854213at2"/>
<dbReference type="Proteomes" id="UP000076489">
    <property type="component" value="Unassembled WGS sequence"/>
</dbReference>
<name>A0A166QT64_PSEFL</name>
<evidence type="ECO:0000313" key="1">
    <source>
        <dbReference type="EMBL" id="KZN20817.1"/>
    </source>
</evidence>
<dbReference type="AlphaFoldDB" id="A0A166QT64"/>
<proteinExistence type="predicted"/>
<gene>
    <name evidence="1" type="ORF">A1D17_04550</name>
</gene>
<dbReference type="EMBL" id="LUKJ01000002">
    <property type="protein sequence ID" value="KZN20817.1"/>
    <property type="molecule type" value="Genomic_DNA"/>
</dbReference>